<dbReference type="Gene3D" id="3.10.180.10">
    <property type="entry name" value="2,3-Dihydroxybiphenyl 1,2-Dioxygenase, domain 1"/>
    <property type="match status" value="2"/>
</dbReference>
<evidence type="ECO:0000256" key="1">
    <source>
        <dbReference type="SAM" id="MobiDB-lite"/>
    </source>
</evidence>
<dbReference type="InterPro" id="IPR041581">
    <property type="entry name" value="Glyoxalase_6"/>
</dbReference>
<dbReference type="Pfam" id="PF18029">
    <property type="entry name" value="Glyoxalase_6"/>
    <property type="match status" value="1"/>
</dbReference>
<proteinExistence type="predicted"/>
<feature type="region of interest" description="Disordered" evidence="1">
    <location>
        <begin position="238"/>
        <end position="265"/>
    </location>
</feature>
<reference evidence="3 4" key="1">
    <citation type="submission" date="2020-08" db="EMBL/GenBank/DDBJ databases">
        <title>A novel species.</title>
        <authorList>
            <person name="Gao J."/>
        </authorList>
    </citation>
    <scope>NUCLEOTIDE SEQUENCE [LARGE SCALE GENOMIC DNA]</scope>
    <source>
        <strain evidence="3 4">CRPJ-33</strain>
    </source>
</reference>
<evidence type="ECO:0000313" key="4">
    <source>
        <dbReference type="Proteomes" id="UP000516230"/>
    </source>
</evidence>
<dbReference type="RefSeq" id="WP_187739107.1">
    <property type="nucleotide sequence ID" value="NZ_CP060825.1"/>
</dbReference>
<dbReference type="EMBL" id="CP060825">
    <property type="protein sequence ID" value="QNP61905.1"/>
    <property type="molecule type" value="Genomic_DNA"/>
</dbReference>
<feature type="domain" description="VOC" evidence="2">
    <location>
        <begin position="20"/>
        <end position="132"/>
    </location>
</feature>
<protein>
    <submittedName>
        <fullName evidence="3">VOC family protein</fullName>
    </submittedName>
</protein>
<dbReference type="SUPFAM" id="SSF54593">
    <property type="entry name" value="Glyoxalase/Bleomycin resistance protein/Dihydroxybiphenyl dioxygenase"/>
    <property type="match status" value="2"/>
</dbReference>
<evidence type="ECO:0000259" key="2">
    <source>
        <dbReference type="PROSITE" id="PS51819"/>
    </source>
</evidence>
<feature type="compositionally biased region" description="Basic and acidic residues" evidence="1">
    <location>
        <begin position="243"/>
        <end position="256"/>
    </location>
</feature>
<name>A0A7H0HMY9_9ACTN</name>
<dbReference type="InterPro" id="IPR052164">
    <property type="entry name" value="Anthracycline_SecMetBiosynth"/>
</dbReference>
<sequence>MNDNTSRSMTAAPSASMYGAPCWVSLMARDLAAAQDFYGAVLGWEFRKGRLGDEFSVALADGVPVAGIGALAPRLTVAVAWTPYFAVEDADRTAARIRERSGTVAVGPLSLSTGRGLLAADRDGAVFGVWEGELVRDWPAWRDSAPAWIRLLARDAFESAIFYGEILDWAVDRAGCCDVSYVEDAVQLHREGRVLARLTSGADPTSDDPLLHPRWHVHFGVEDVEETTRTARRLGATLLGERSTPRGREASLRDPDGAIFTVGSGNDTLPGTVLHSARA</sequence>
<dbReference type="CDD" id="cd07247">
    <property type="entry name" value="SgaA_N_like"/>
    <property type="match status" value="1"/>
</dbReference>
<accession>A0A7H0HMY9</accession>
<dbReference type="KEGG" id="sgj:IAG43_02520"/>
<dbReference type="PROSITE" id="PS51819">
    <property type="entry name" value="VOC"/>
    <property type="match status" value="2"/>
</dbReference>
<organism evidence="3 4">
    <name type="scientific">Streptomyces genisteinicus</name>
    <dbReference type="NCBI Taxonomy" id="2768068"/>
    <lineage>
        <taxon>Bacteria</taxon>
        <taxon>Bacillati</taxon>
        <taxon>Actinomycetota</taxon>
        <taxon>Actinomycetes</taxon>
        <taxon>Kitasatosporales</taxon>
        <taxon>Streptomycetaceae</taxon>
        <taxon>Streptomyces</taxon>
    </lineage>
</organism>
<evidence type="ECO:0000313" key="3">
    <source>
        <dbReference type="EMBL" id="QNP61905.1"/>
    </source>
</evidence>
<gene>
    <name evidence="3" type="ORF">IAG43_02520</name>
</gene>
<dbReference type="AlphaFoldDB" id="A0A7H0HMY9"/>
<dbReference type="InterPro" id="IPR037523">
    <property type="entry name" value="VOC_core"/>
</dbReference>
<dbReference type="PANTHER" id="PTHR33993">
    <property type="entry name" value="GLYOXALASE-RELATED"/>
    <property type="match status" value="1"/>
</dbReference>
<feature type="domain" description="VOC" evidence="2">
    <location>
        <begin position="145"/>
        <end position="265"/>
    </location>
</feature>
<dbReference type="InterPro" id="IPR029068">
    <property type="entry name" value="Glyas_Bleomycin-R_OHBP_Dase"/>
</dbReference>
<dbReference type="PANTHER" id="PTHR33993:SF10">
    <property type="entry name" value="CONSERVED PROTEIN"/>
    <property type="match status" value="1"/>
</dbReference>
<dbReference type="Proteomes" id="UP000516230">
    <property type="component" value="Chromosome"/>
</dbReference>
<keyword evidence="4" id="KW-1185">Reference proteome</keyword>